<sequence length="296" mass="34683">MSYKKEEYVLENITNDFYKTNNVAFSNTRYKPWPAITDFTADLKESDVFLDLGCGNGRNLPKNGIKIAIEPCLKFLQEIKQKNETYPEKMNYKNIMLIQSTADCLSIKNSSIDKLLCCAVLHHLLDPSNCLKEIARVMKPEKTGLIVVWGEKGLKNKKIKEIVDYEPDMLECSELKKKIIKLQLKLNDETENFGVNFYSLLDRIGKLILEIIKIENEQHNLVPSKSLKYCRAIRIFKGHFLINWKQTGAMRYYRFYNETEIKQILDEHGLKIERMEYQDESINCYIRKPSNSRFII</sequence>
<proteinExistence type="predicted"/>
<keyword evidence="2 4" id="KW-0808">Transferase</keyword>
<dbReference type="GO" id="GO:0030488">
    <property type="term" value="P:tRNA methylation"/>
    <property type="evidence" value="ECO:0007669"/>
    <property type="project" value="TreeGrafter"/>
</dbReference>
<dbReference type="InterPro" id="IPR051422">
    <property type="entry name" value="AlkB_tRNA_MeTrf/Diox"/>
</dbReference>
<dbReference type="VEuPathDB" id="MicrosporidiaDB:M153_1850008500"/>
<dbReference type="OrthoDB" id="271595at2759"/>
<comment type="caution">
    <text evidence="4">The sequence shown here is derived from an EMBL/GenBank/DDBJ whole genome shotgun (WGS) entry which is preliminary data.</text>
</comment>
<feature type="domain" description="Methyltransferase type 11" evidence="3">
    <location>
        <begin position="50"/>
        <end position="141"/>
    </location>
</feature>
<dbReference type="PANTHER" id="PTHR13069:SF21">
    <property type="entry name" value="ALKYLATED DNA REPAIR PROTEIN ALKB HOMOLOG 8"/>
    <property type="match status" value="1"/>
</dbReference>
<evidence type="ECO:0000256" key="1">
    <source>
        <dbReference type="ARBA" id="ARBA00022603"/>
    </source>
</evidence>
<keyword evidence="5" id="KW-1185">Reference proteome</keyword>
<protein>
    <submittedName>
        <fullName evidence="4">Proline 3-hydroxylase, demethylmenaquinone methyltransferase</fullName>
    </submittedName>
</protein>
<dbReference type="Proteomes" id="UP000051530">
    <property type="component" value="Unassembled WGS sequence"/>
</dbReference>
<dbReference type="AlphaFoldDB" id="A0A0R0LZG4"/>
<evidence type="ECO:0000256" key="2">
    <source>
        <dbReference type="ARBA" id="ARBA00022679"/>
    </source>
</evidence>
<dbReference type="InterPro" id="IPR029063">
    <property type="entry name" value="SAM-dependent_MTases_sf"/>
</dbReference>
<accession>A0A0R0LZG4</accession>
<dbReference type="Gene3D" id="3.40.50.150">
    <property type="entry name" value="Vaccinia Virus protein VP39"/>
    <property type="match status" value="1"/>
</dbReference>
<reference evidence="4 5" key="1">
    <citation type="submission" date="2015-07" db="EMBL/GenBank/DDBJ databases">
        <title>The genome of Pseudoloma neurophilia, a relevant intracellular parasite of the zebrafish.</title>
        <authorList>
            <person name="Ndikumana S."/>
            <person name="Pelin A."/>
            <person name="Sanders J."/>
            <person name="Corradi N."/>
        </authorList>
    </citation>
    <scope>NUCLEOTIDE SEQUENCE [LARGE SCALE GENOMIC DNA]</scope>
    <source>
        <strain evidence="4 5">MK1</strain>
    </source>
</reference>
<dbReference type="PANTHER" id="PTHR13069">
    <property type="entry name" value="ALKYLATED DNA REPAIR PROTEIN ALKB HOMOLOG 8"/>
    <property type="match status" value="1"/>
</dbReference>
<dbReference type="GO" id="GO:0005634">
    <property type="term" value="C:nucleus"/>
    <property type="evidence" value="ECO:0007669"/>
    <property type="project" value="TreeGrafter"/>
</dbReference>
<organism evidence="4 5">
    <name type="scientific">Pseudoloma neurophilia</name>
    <dbReference type="NCBI Taxonomy" id="146866"/>
    <lineage>
        <taxon>Eukaryota</taxon>
        <taxon>Fungi</taxon>
        <taxon>Fungi incertae sedis</taxon>
        <taxon>Microsporidia</taxon>
        <taxon>Pseudoloma</taxon>
    </lineage>
</organism>
<dbReference type="CDD" id="cd02440">
    <property type="entry name" value="AdoMet_MTases"/>
    <property type="match status" value="1"/>
</dbReference>
<dbReference type="EMBL" id="LGUB01000047">
    <property type="protein sequence ID" value="KRH94643.1"/>
    <property type="molecule type" value="Genomic_DNA"/>
</dbReference>
<evidence type="ECO:0000313" key="4">
    <source>
        <dbReference type="EMBL" id="KRH94643.1"/>
    </source>
</evidence>
<keyword evidence="1 4" id="KW-0489">Methyltransferase</keyword>
<dbReference type="GO" id="GO:0008757">
    <property type="term" value="F:S-adenosylmethionine-dependent methyltransferase activity"/>
    <property type="evidence" value="ECO:0007669"/>
    <property type="project" value="InterPro"/>
</dbReference>
<dbReference type="InterPro" id="IPR013216">
    <property type="entry name" value="Methyltransf_11"/>
</dbReference>
<gene>
    <name evidence="4" type="ORF">M153_1850008500</name>
</gene>
<dbReference type="GO" id="GO:0000049">
    <property type="term" value="F:tRNA binding"/>
    <property type="evidence" value="ECO:0007669"/>
    <property type="project" value="TreeGrafter"/>
</dbReference>
<evidence type="ECO:0000313" key="5">
    <source>
        <dbReference type="Proteomes" id="UP000051530"/>
    </source>
</evidence>
<dbReference type="Pfam" id="PF08241">
    <property type="entry name" value="Methyltransf_11"/>
    <property type="match status" value="1"/>
</dbReference>
<dbReference type="SUPFAM" id="SSF53335">
    <property type="entry name" value="S-adenosyl-L-methionine-dependent methyltransferases"/>
    <property type="match status" value="1"/>
</dbReference>
<evidence type="ECO:0000259" key="3">
    <source>
        <dbReference type="Pfam" id="PF08241"/>
    </source>
</evidence>
<dbReference type="GO" id="GO:0106335">
    <property type="term" value="F:tRNA (5-carboxymethyluridine(34)-5-O)-methyltransferase activity"/>
    <property type="evidence" value="ECO:0007669"/>
    <property type="project" value="TreeGrafter"/>
</dbReference>
<dbReference type="GO" id="GO:0002098">
    <property type="term" value="P:tRNA wobble uridine modification"/>
    <property type="evidence" value="ECO:0007669"/>
    <property type="project" value="TreeGrafter"/>
</dbReference>
<dbReference type="GO" id="GO:0005737">
    <property type="term" value="C:cytoplasm"/>
    <property type="evidence" value="ECO:0007669"/>
    <property type="project" value="TreeGrafter"/>
</dbReference>
<name>A0A0R0LZG4_9MICR</name>